<feature type="transmembrane region" description="Helical" evidence="7">
    <location>
        <begin position="404"/>
        <end position="426"/>
    </location>
</feature>
<evidence type="ECO:0000256" key="5">
    <source>
        <dbReference type="PROSITE-ProRule" id="PRU00339"/>
    </source>
</evidence>
<dbReference type="Proteomes" id="UP000319576">
    <property type="component" value="Chromosome"/>
</dbReference>
<dbReference type="InterPro" id="IPR008271">
    <property type="entry name" value="Ser/Thr_kinase_AS"/>
</dbReference>
<proteinExistence type="predicted"/>
<name>A0A517XV10_9BACT</name>
<dbReference type="SMART" id="SM00028">
    <property type="entry name" value="TPR"/>
    <property type="match status" value="5"/>
</dbReference>
<dbReference type="GO" id="GO:0005524">
    <property type="term" value="F:ATP binding"/>
    <property type="evidence" value="ECO:0007669"/>
    <property type="project" value="UniProtKB-UniRule"/>
</dbReference>
<dbReference type="Pfam" id="PF00069">
    <property type="entry name" value="Pkinase"/>
    <property type="match status" value="1"/>
</dbReference>
<dbReference type="InterPro" id="IPR000719">
    <property type="entry name" value="Prot_kinase_dom"/>
</dbReference>
<keyword evidence="3 9" id="KW-0418">Kinase</keyword>
<accession>A0A517XV10</accession>
<dbReference type="OrthoDB" id="258731at2"/>
<dbReference type="EC" id="2.7.11.1" evidence="9"/>
<evidence type="ECO:0000259" key="8">
    <source>
        <dbReference type="PROSITE" id="PS50011"/>
    </source>
</evidence>
<sequence length="901" mass="99208">MSTPNPLDTIFSGAIELTSAADRVAYIARACGEDRALRLKVERLVAAYFRAGGFLEDQPPGLETTVGTGAIDGPGTVIGPYRLIEPVGEGGMGVVFVAEQRHPIRRKVALKVIKPGMDTREVVARFEAERQALALMDHPHIAKVLDGGVTDQGRPYFVMELVRGTPVTEYCDQARLGLRERLELFVQVCQAVQHAHQKGVIHRDIKPSNVLVAGSDGAPTAKVIDFGVAKAVGQQLTDKTVYTRFQQLVGSPLYMSPEQAGLSGLDVDTRSDIYSLGVLLYELLTGTTPFDKERFRTAAYDELRQIIREEEPPRPSTRLSTLGPAAGTVSANRGVEPRRLFTLVRGELDWLVMKALEKDRNRRYETANGLAMDVQRYLAGEAVLAVPPSVGYRVRKFARRNKQALAGASLLVVMFLVLVGGFAWVASDRAAQRVRTASEVAVFLQRADTLYADNKLPEAVAEVQKARGVLGAGGGDEGLRRRVEQRLVELTSAARLEEILIDSAALGLRDQGYAEYARVFQASGIDVGALPPEAAAARVAESNIKLDLVLALDRWASALRTDPRKLDPARWQQLQAISRAAGPDPWRMRYNAAAEAGDLRALRELAAEADPTRLRTRVLAALGDSLRSAGDVEASVEFLRAAQRRHPTDYSINASLGWSLRSLKSPAWDDAIAFRRIAVAVRPHSPTANWYLGHALHTVGKLDEAMAYYQTVVELDPDHAPAHFSLANILRLRGRCGQAIVHFRRSAELLPADPNPLNGLAWELATCVETTHRDPAQAVDLARQVVALSVKQHDDRDKSGRDRLGNYWNTLGVAHYYAGNPDEAVVALHTSLRLASCDDERYVCEDWFFLAMASWKLGRTEAAREWYDRAAGWMVKKKPREEEIQRFRAEAAALLGVEVKE</sequence>
<dbReference type="Gene3D" id="3.30.200.20">
    <property type="entry name" value="Phosphorylase Kinase, domain 1"/>
    <property type="match status" value="1"/>
</dbReference>
<dbReference type="EMBL" id="CP036273">
    <property type="protein sequence ID" value="QDU21324.1"/>
    <property type="molecule type" value="Genomic_DNA"/>
</dbReference>
<dbReference type="InterPro" id="IPR011990">
    <property type="entry name" value="TPR-like_helical_dom_sf"/>
</dbReference>
<dbReference type="AlphaFoldDB" id="A0A517XV10"/>
<dbReference type="Pfam" id="PF13432">
    <property type="entry name" value="TPR_16"/>
    <property type="match status" value="2"/>
</dbReference>
<evidence type="ECO:0000256" key="7">
    <source>
        <dbReference type="SAM" id="Phobius"/>
    </source>
</evidence>
<dbReference type="Gene3D" id="1.25.40.10">
    <property type="entry name" value="Tetratricopeptide repeat domain"/>
    <property type="match status" value="1"/>
</dbReference>
<gene>
    <name evidence="9" type="primary">pknB_30</name>
    <name evidence="9" type="ORF">ETAA1_32900</name>
</gene>
<keyword evidence="10" id="KW-1185">Reference proteome</keyword>
<dbReference type="PROSITE" id="PS50005">
    <property type="entry name" value="TPR"/>
    <property type="match status" value="1"/>
</dbReference>
<evidence type="ECO:0000256" key="3">
    <source>
        <dbReference type="ARBA" id="ARBA00022777"/>
    </source>
</evidence>
<evidence type="ECO:0000313" key="9">
    <source>
        <dbReference type="EMBL" id="QDU21324.1"/>
    </source>
</evidence>
<evidence type="ECO:0000313" key="10">
    <source>
        <dbReference type="Proteomes" id="UP000319576"/>
    </source>
</evidence>
<dbReference type="InterPro" id="IPR019734">
    <property type="entry name" value="TPR_rpt"/>
</dbReference>
<dbReference type="PANTHER" id="PTHR43289:SF6">
    <property type="entry name" value="SERINE_THREONINE-PROTEIN KINASE NEKL-3"/>
    <property type="match status" value="1"/>
</dbReference>
<feature type="binding site" evidence="6">
    <location>
        <position position="111"/>
    </location>
    <ligand>
        <name>ATP</name>
        <dbReference type="ChEBI" id="CHEBI:30616"/>
    </ligand>
</feature>
<dbReference type="KEGG" id="uli:ETAA1_32900"/>
<keyword evidence="4 6" id="KW-0067">ATP-binding</keyword>
<evidence type="ECO:0000256" key="1">
    <source>
        <dbReference type="ARBA" id="ARBA00022679"/>
    </source>
</evidence>
<evidence type="ECO:0000256" key="2">
    <source>
        <dbReference type="ARBA" id="ARBA00022741"/>
    </source>
</evidence>
<dbReference type="GO" id="GO:0004674">
    <property type="term" value="F:protein serine/threonine kinase activity"/>
    <property type="evidence" value="ECO:0007669"/>
    <property type="project" value="UniProtKB-EC"/>
</dbReference>
<keyword evidence="7" id="KW-1133">Transmembrane helix</keyword>
<dbReference type="InterPro" id="IPR011009">
    <property type="entry name" value="Kinase-like_dom_sf"/>
</dbReference>
<dbReference type="Gene3D" id="1.10.510.10">
    <property type="entry name" value="Transferase(Phosphotransferase) domain 1"/>
    <property type="match status" value="1"/>
</dbReference>
<dbReference type="InterPro" id="IPR017441">
    <property type="entry name" value="Protein_kinase_ATP_BS"/>
</dbReference>
<keyword evidence="7" id="KW-0812">Transmembrane</keyword>
<keyword evidence="2 6" id="KW-0547">Nucleotide-binding</keyword>
<feature type="domain" description="Protein kinase" evidence="8">
    <location>
        <begin position="81"/>
        <end position="378"/>
    </location>
</feature>
<keyword evidence="5" id="KW-0802">TPR repeat</keyword>
<dbReference type="PANTHER" id="PTHR43289">
    <property type="entry name" value="MITOGEN-ACTIVATED PROTEIN KINASE KINASE KINASE 20-RELATED"/>
    <property type="match status" value="1"/>
</dbReference>
<dbReference type="CDD" id="cd14014">
    <property type="entry name" value="STKc_PknB_like"/>
    <property type="match status" value="1"/>
</dbReference>
<dbReference type="PROSITE" id="PS00108">
    <property type="entry name" value="PROTEIN_KINASE_ST"/>
    <property type="match status" value="1"/>
</dbReference>
<dbReference type="RefSeq" id="WP_145240185.1">
    <property type="nucleotide sequence ID" value="NZ_CP036273.1"/>
</dbReference>
<protein>
    <submittedName>
        <fullName evidence="9">Serine/threonine-protein kinase PknB</fullName>
        <ecNumber evidence="9">2.7.11.1</ecNumber>
    </submittedName>
</protein>
<dbReference type="SMART" id="SM00220">
    <property type="entry name" value="S_TKc"/>
    <property type="match status" value="1"/>
</dbReference>
<dbReference type="SUPFAM" id="SSF56112">
    <property type="entry name" value="Protein kinase-like (PK-like)"/>
    <property type="match status" value="1"/>
</dbReference>
<dbReference type="PROSITE" id="PS00107">
    <property type="entry name" value="PROTEIN_KINASE_ATP"/>
    <property type="match status" value="1"/>
</dbReference>
<reference evidence="9 10" key="1">
    <citation type="submission" date="2019-02" db="EMBL/GenBank/DDBJ databases">
        <title>Deep-cultivation of Planctomycetes and their phenomic and genomic characterization uncovers novel biology.</title>
        <authorList>
            <person name="Wiegand S."/>
            <person name="Jogler M."/>
            <person name="Boedeker C."/>
            <person name="Pinto D."/>
            <person name="Vollmers J."/>
            <person name="Rivas-Marin E."/>
            <person name="Kohn T."/>
            <person name="Peeters S.H."/>
            <person name="Heuer A."/>
            <person name="Rast P."/>
            <person name="Oberbeckmann S."/>
            <person name="Bunk B."/>
            <person name="Jeske O."/>
            <person name="Meyerdierks A."/>
            <person name="Storesund J.E."/>
            <person name="Kallscheuer N."/>
            <person name="Luecker S."/>
            <person name="Lage O.M."/>
            <person name="Pohl T."/>
            <person name="Merkel B.J."/>
            <person name="Hornburger P."/>
            <person name="Mueller R.-W."/>
            <person name="Bruemmer F."/>
            <person name="Labrenz M."/>
            <person name="Spormann A.M."/>
            <person name="Op den Camp H."/>
            <person name="Overmann J."/>
            <person name="Amann R."/>
            <person name="Jetten M.S.M."/>
            <person name="Mascher T."/>
            <person name="Medema M.H."/>
            <person name="Devos D.P."/>
            <person name="Kaster A.-K."/>
            <person name="Ovreas L."/>
            <person name="Rohde M."/>
            <person name="Galperin M.Y."/>
            <person name="Jogler C."/>
        </authorList>
    </citation>
    <scope>NUCLEOTIDE SEQUENCE [LARGE SCALE GENOMIC DNA]</scope>
    <source>
        <strain evidence="9 10">ETA_A1</strain>
    </source>
</reference>
<keyword evidence="7" id="KW-0472">Membrane</keyword>
<dbReference type="SUPFAM" id="SSF48452">
    <property type="entry name" value="TPR-like"/>
    <property type="match status" value="2"/>
</dbReference>
<evidence type="ECO:0000256" key="6">
    <source>
        <dbReference type="PROSITE-ProRule" id="PRU10141"/>
    </source>
</evidence>
<organism evidence="9 10">
    <name type="scientific">Urbifossiella limnaea</name>
    <dbReference type="NCBI Taxonomy" id="2528023"/>
    <lineage>
        <taxon>Bacteria</taxon>
        <taxon>Pseudomonadati</taxon>
        <taxon>Planctomycetota</taxon>
        <taxon>Planctomycetia</taxon>
        <taxon>Gemmatales</taxon>
        <taxon>Gemmataceae</taxon>
        <taxon>Urbifossiella</taxon>
    </lineage>
</organism>
<evidence type="ECO:0000256" key="4">
    <source>
        <dbReference type="ARBA" id="ARBA00022840"/>
    </source>
</evidence>
<feature type="repeat" description="TPR" evidence="5">
    <location>
        <begin position="686"/>
        <end position="719"/>
    </location>
</feature>
<keyword evidence="1 9" id="KW-0808">Transferase</keyword>
<dbReference type="PROSITE" id="PS50011">
    <property type="entry name" value="PROTEIN_KINASE_DOM"/>
    <property type="match status" value="1"/>
</dbReference>